<feature type="transmembrane region" description="Helical" evidence="6">
    <location>
        <begin position="62"/>
        <end position="84"/>
    </location>
</feature>
<dbReference type="PANTHER" id="PTHR12385:SF98">
    <property type="entry name" value="CHOLINE TRANSPORTER-LIKE PROTEIN"/>
    <property type="match status" value="1"/>
</dbReference>
<evidence type="ECO:0000256" key="6">
    <source>
        <dbReference type="RuleBase" id="RU368066"/>
    </source>
</evidence>
<evidence type="ECO:0000313" key="8">
    <source>
        <dbReference type="EMBL" id="KAJ4963343.1"/>
    </source>
</evidence>
<feature type="region of interest" description="Disordered" evidence="7">
    <location>
        <begin position="1"/>
        <end position="43"/>
    </location>
</feature>
<dbReference type="Pfam" id="PF04515">
    <property type="entry name" value="Choline_transpo"/>
    <property type="match status" value="1"/>
</dbReference>
<keyword evidence="3 6" id="KW-0812">Transmembrane</keyword>
<feature type="transmembrane region" description="Helical" evidence="6">
    <location>
        <begin position="391"/>
        <end position="413"/>
    </location>
</feature>
<keyword evidence="5 6" id="KW-0472">Membrane</keyword>
<evidence type="ECO:0000256" key="1">
    <source>
        <dbReference type="ARBA" id="ARBA00004141"/>
    </source>
</evidence>
<comment type="function">
    <text evidence="6">Choline transporter.</text>
</comment>
<accession>A0A9Q0HBX6</accession>
<feature type="compositionally biased region" description="Low complexity" evidence="7">
    <location>
        <begin position="16"/>
        <end position="31"/>
    </location>
</feature>
<feature type="transmembrane region" description="Helical" evidence="6">
    <location>
        <begin position="140"/>
        <end position="162"/>
    </location>
</feature>
<dbReference type="Proteomes" id="UP001141806">
    <property type="component" value="Unassembled WGS sequence"/>
</dbReference>
<evidence type="ECO:0000256" key="3">
    <source>
        <dbReference type="ARBA" id="ARBA00022692"/>
    </source>
</evidence>
<evidence type="ECO:0000313" key="9">
    <source>
        <dbReference type="Proteomes" id="UP001141806"/>
    </source>
</evidence>
<feature type="transmembrane region" description="Helical" evidence="6">
    <location>
        <begin position="307"/>
        <end position="324"/>
    </location>
</feature>
<feature type="transmembrane region" description="Helical" evidence="6">
    <location>
        <begin position="487"/>
        <end position="508"/>
    </location>
</feature>
<name>A0A9Q0HBX6_9MAGN</name>
<evidence type="ECO:0000256" key="5">
    <source>
        <dbReference type="ARBA" id="ARBA00023136"/>
    </source>
</evidence>
<gene>
    <name evidence="8" type="ORF">NE237_023282</name>
</gene>
<reference evidence="8" key="1">
    <citation type="journal article" date="2023" name="Plant J.">
        <title>The genome of the king protea, Protea cynaroides.</title>
        <authorList>
            <person name="Chang J."/>
            <person name="Duong T.A."/>
            <person name="Schoeman C."/>
            <person name="Ma X."/>
            <person name="Roodt D."/>
            <person name="Barker N."/>
            <person name="Li Z."/>
            <person name="Van de Peer Y."/>
            <person name="Mizrachi E."/>
        </authorList>
    </citation>
    <scope>NUCLEOTIDE SEQUENCE</scope>
    <source>
        <tissue evidence="8">Young leaves</tissue>
    </source>
</reference>
<evidence type="ECO:0000256" key="7">
    <source>
        <dbReference type="SAM" id="MobiDB-lite"/>
    </source>
</evidence>
<comment type="caution">
    <text evidence="8">The sequence shown here is derived from an EMBL/GenBank/DDBJ whole genome shotgun (WGS) entry which is preliminary data.</text>
</comment>
<feature type="compositionally biased region" description="Polar residues" evidence="7">
    <location>
        <begin position="1"/>
        <end position="15"/>
    </location>
</feature>
<comment type="subcellular location">
    <subcellularLocation>
        <location evidence="6">Cell membrane</location>
        <topology evidence="6">Multi-pass membrane protein</topology>
    </subcellularLocation>
    <subcellularLocation>
        <location evidence="1">Membrane</location>
        <topology evidence="1">Multi-pass membrane protein</topology>
    </subcellularLocation>
</comment>
<organism evidence="8 9">
    <name type="scientific">Protea cynaroides</name>
    <dbReference type="NCBI Taxonomy" id="273540"/>
    <lineage>
        <taxon>Eukaryota</taxon>
        <taxon>Viridiplantae</taxon>
        <taxon>Streptophyta</taxon>
        <taxon>Embryophyta</taxon>
        <taxon>Tracheophyta</taxon>
        <taxon>Spermatophyta</taxon>
        <taxon>Magnoliopsida</taxon>
        <taxon>Proteales</taxon>
        <taxon>Proteaceae</taxon>
        <taxon>Protea</taxon>
    </lineage>
</organism>
<feature type="transmembrane region" description="Helical" evidence="6">
    <location>
        <begin position="208"/>
        <end position="229"/>
    </location>
</feature>
<protein>
    <recommendedName>
        <fullName evidence="6">Choline transporter-like protein</fullName>
    </recommendedName>
</protein>
<feature type="transmembrane region" description="Helical" evidence="6">
    <location>
        <begin position="358"/>
        <end position="379"/>
    </location>
</feature>
<dbReference type="OrthoDB" id="420519at2759"/>
<feature type="transmembrane region" description="Helical" evidence="6">
    <location>
        <begin position="169"/>
        <end position="188"/>
    </location>
</feature>
<dbReference type="EMBL" id="JAMYWD010000008">
    <property type="protein sequence ID" value="KAJ4963343.1"/>
    <property type="molecule type" value="Genomic_DNA"/>
</dbReference>
<dbReference type="InterPro" id="IPR007603">
    <property type="entry name" value="Choline_transptr-like"/>
</dbReference>
<sequence>MGSTDEPNKTSHGYDSSSPSTPLLSKSFPSPSREEDQNESNEEQNHYLQITFNYGPRRFQDLPFMVLFILFCLSTFAFGIFSVFHRNPNSSNVSSFAYDSNTTSCVKQSLSAPPLDYSIQFFICDFFSNYASSSHLLRNLIWTLVITLILSVPFVLGLLWLLRHYTKQIVYVSLPFFLIIPIFFNVYWFVACTVSSNCRDAFPLPYRILLLVFLFLIIGVIVWIIVTNWHRIELTVRIIGIASEALARNLGLFGVLPCLTLGLLIYFVPIVVFLVFARLNGKIVPRVSKGSDEGYSCVWKQDSWVPAYYTLAILTMLWSAAVMVETKAYVTSGTIAQWYFSKDNSPPRRSLRNSLRNAFGPSFGTICFSGSLICVVRVVRAAVDSAKREDIPGIVNVILRCCVNALLSAVDFLNKFMINFAAITGEGYCSSAKMTYELLRRNLLSAVIVETVSTRILAGIIFVLSAIYAIVVWAILNAASNLGVDAYLVSVLAWALLIVVLGFFVHMLDNVIDTIYGSTDCIGLFLPSWAAIPSITGDPKKSGA</sequence>
<evidence type="ECO:0000256" key="4">
    <source>
        <dbReference type="ARBA" id="ARBA00022989"/>
    </source>
</evidence>
<proteinExistence type="inferred from homology"/>
<keyword evidence="9" id="KW-1185">Reference proteome</keyword>
<dbReference type="GO" id="GO:0005886">
    <property type="term" value="C:plasma membrane"/>
    <property type="evidence" value="ECO:0007669"/>
    <property type="project" value="UniProtKB-SubCell"/>
</dbReference>
<comment type="similarity">
    <text evidence="2 6">Belongs to the CTL (choline transporter-like) family.</text>
</comment>
<dbReference type="GO" id="GO:0022857">
    <property type="term" value="F:transmembrane transporter activity"/>
    <property type="evidence" value="ECO:0007669"/>
    <property type="project" value="UniProtKB-UniRule"/>
</dbReference>
<dbReference type="PANTHER" id="PTHR12385">
    <property type="entry name" value="CHOLINE TRANSPORTER-LIKE (SLC FAMILY 44)"/>
    <property type="match status" value="1"/>
</dbReference>
<feature type="transmembrane region" description="Helical" evidence="6">
    <location>
        <begin position="456"/>
        <end position="475"/>
    </location>
</feature>
<evidence type="ECO:0000256" key="2">
    <source>
        <dbReference type="ARBA" id="ARBA00007168"/>
    </source>
</evidence>
<dbReference type="AlphaFoldDB" id="A0A9Q0HBX6"/>
<feature type="transmembrane region" description="Helical" evidence="6">
    <location>
        <begin position="250"/>
        <end position="276"/>
    </location>
</feature>
<keyword evidence="4 6" id="KW-1133">Transmembrane helix</keyword>